<evidence type="ECO:0000313" key="2">
    <source>
        <dbReference type="EMBL" id="MPY66973.1"/>
    </source>
</evidence>
<comment type="caution">
    <text evidence="2">The sequence shown here is derived from an EMBL/GenBank/DDBJ whole genome shotgun (WGS) entry which is preliminary data.</text>
</comment>
<dbReference type="AlphaFoldDB" id="A0A7X1TRN3"/>
<organism evidence="2 3">
    <name type="scientific">Deinococcus terrestris</name>
    <dbReference type="NCBI Taxonomy" id="2651870"/>
    <lineage>
        <taxon>Bacteria</taxon>
        <taxon>Thermotogati</taxon>
        <taxon>Deinococcota</taxon>
        <taxon>Deinococci</taxon>
        <taxon>Deinococcales</taxon>
        <taxon>Deinococcaceae</taxon>
        <taxon>Deinococcus</taxon>
    </lineage>
</organism>
<evidence type="ECO:0000313" key="3">
    <source>
        <dbReference type="Proteomes" id="UP000484842"/>
    </source>
</evidence>
<dbReference type="InterPro" id="IPR017208">
    <property type="entry name" value="UCP037442_abhydr"/>
</dbReference>
<feature type="domain" description="Serine aminopeptidase S33" evidence="1">
    <location>
        <begin position="25"/>
        <end position="117"/>
    </location>
</feature>
<dbReference type="InterPro" id="IPR029058">
    <property type="entry name" value="AB_hydrolase_fold"/>
</dbReference>
<dbReference type="EMBL" id="WBSL01000003">
    <property type="protein sequence ID" value="MPY66973.1"/>
    <property type="molecule type" value="Genomic_DNA"/>
</dbReference>
<proteinExistence type="predicted"/>
<dbReference type="SUPFAM" id="SSF53474">
    <property type="entry name" value="alpha/beta-Hydrolases"/>
    <property type="match status" value="1"/>
</dbReference>
<protein>
    <submittedName>
        <fullName evidence="2">Alpha/beta fold hydrolase</fullName>
    </submittedName>
</protein>
<dbReference type="Pfam" id="PF12146">
    <property type="entry name" value="Hydrolase_4"/>
    <property type="match status" value="1"/>
</dbReference>
<keyword evidence="2" id="KW-0378">Hydrolase</keyword>
<dbReference type="Proteomes" id="UP000484842">
    <property type="component" value="Unassembled WGS sequence"/>
</dbReference>
<accession>A0A7X1TRN3</accession>
<name>A0A7X1TRN3_9DEIO</name>
<keyword evidence="3" id="KW-1185">Reference proteome</keyword>
<dbReference type="InterPro" id="IPR022742">
    <property type="entry name" value="Hydrolase_4"/>
</dbReference>
<reference evidence="2 3" key="1">
    <citation type="submission" date="2019-10" db="EMBL/GenBank/DDBJ databases">
        <title>Deinococcus sp. isolated from soil.</title>
        <authorList>
            <person name="Li Y."/>
            <person name="Wang J."/>
        </authorList>
    </citation>
    <scope>NUCLEOTIDE SEQUENCE [LARGE SCALE GENOMIC DNA]</scope>
    <source>
        <strain evidence="2 3">SDU3-2</strain>
    </source>
</reference>
<dbReference type="PIRSF" id="PIRSF037442">
    <property type="entry name" value="UCP037442_abhydr"/>
    <property type="match status" value="1"/>
</dbReference>
<dbReference type="RefSeq" id="WP_152871286.1">
    <property type="nucleotide sequence ID" value="NZ_WBSL01000003.1"/>
</dbReference>
<sequence length="290" mass="31083">MPTALSIPTPAGHALAASLYMPAQPPVGAVLLAPATGIERRFYHAFAEYLAGEGYGVLSFDVQGIGESRTGHLRDCPASLVSWGANDLPAALDELTRQVPGARYHLIGHSAGGQLAGLMPNGERLSSLLAVAGSSGRIANMPLSYRAQAEAFMRVIIPASNRAVGYSRTDLVGMGGPLPREVGAQWARWCLGRGYVETGFGREVGEHFYGALDIPSLWLNAADDDIAVTANVDDMIRVFTKMALHAEKRTLVPAEHGLSRIGHMGFFRRESRTLWPIAAEWLERHAGGNS</sequence>
<evidence type="ECO:0000259" key="1">
    <source>
        <dbReference type="Pfam" id="PF12146"/>
    </source>
</evidence>
<dbReference type="GO" id="GO:0016787">
    <property type="term" value="F:hydrolase activity"/>
    <property type="evidence" value="ECO:0007669"/>
    <property type="project" value="UniProtKB-KW"/>
</dbReference>
<gene>
    <name evidence="2" type="ORF">F8S09_09770</name>
</gene>
<dbReference type="Gene3D" id="3.40.50.1820">
    <property type="entry name" value="alpha/beta hydrolase"/>
    <property type="match status" value="1"/>
</dbReference>